<keyword evidence="7" id="KW-0443">Lipid metabolism</keyword>
<dbReference type="Proteomes" id="UP000242875">
    <property type="component" value="Unassembled WGS sequence"/>
</dbReference>
<comment type="function">
    <text evidence="9">Catalyzes the reduction of all-trans-retinal to all-trans-retinol in the presence of NADPH.</text>
</comment>
<dbReference type="PRINTS" id="PR00081">
    <property type="entry name" value="GDHRDH"/>
</dbReference>
<dbReference type="SUPFAM" id="SSF51735">
    <property type="entry name" value="NAD(P)-binding Rossmann-fold domains"/>
    <property type="match status" value="1"/>
</dbReference>
<keyword evidence="4" id="KW-0521">NADP</keyword>
<sequence length="321" mass="35380">MGVLRSVDDTIAWVIAYSTSPVLGLIGTALYIWSSYTPFIVLAIANLVVWVLSRCGINSSTMWRADDQTVLITGGARGVGFELALTMASKGSRVAILDVVVPETVPDNCMALKCDVSDEQQVNNAVCRIQQEFGPISILINMAGIINGRKITNLTAKQIRKNFDVNVLAHFWTVRAVLPDMISANRGQIVTMASALGFSGCPRAGDYCAAKAALISFHEALRYELIRHDGIKTILVCAGAISTGMFDGVRYRVPYLTPVLTPKEVSDRIVYALESNRNRTIYMPLYVHFMPLLRLLPDFVSDWVHEITGANTAMDYWKGRK</sequence>
<evidence type="ECO:0000256" key="7">
    <source>
        <dbReference type="ARBA" id="ARBA00023098"/>
    </source>
</evidence>
<dbReference type="OrthoDB" id="294295at2759"/>
<evidence type="ECO:0000256" key="4">
    <source>
        <dbReference type="ARBA" id="ARBA00022857"/>
    </source>
</evidence>
<accession>A0A261XVZ1</accession>
<evidence type="ECO:0000256" key="5">
    <source>
        <dbReference type="ARBA" id="ARBA00022989"/>
    </source>
</evidence>
<evidence type="ECO:0000256" key="11">
    <source>
        <dbReference type="ARBA" id="ARBA00082544"/>
    </source>
</evidence>
<feature type="transmembrane region" description="Helical" evidence="13">
    <location>
        <begin position="39"/>
        <end position="57"/>
    </location>
</feature>
<protein>
    <recommendedName>
        <fullName evidence="10">Short-chain dehydrogenase/reductase 3</fullName>
    </recommendedName>
    <alternativeName>
        <fullName evidence="11">Retinal short-chain dehydrogenase/reductase 1</fullName>
    </alternativeName>
</protein>
<dbReference type="Pfam" id="PF00106">
    <property type="entry name" value="adh_short"/>
    <property type="match status" value="1"/>
</dbReference>
<evidence type="ECO:0000256" key="8">
    <source>
        <dbReference type="ARBA" id="ARBA00023136"/>
    </source>
</evidence>
<evidence type="ECO:0000256" key="10">
    <source>
        <dbReference type="ARBA" id="ARBA00068717"/>
    </source>
</evidence>
<evidence type="ECO:0000256" key="9">
    <source>
        <dbReference type="ARBA" id="ARBA00059620"/>
    </source>
</evidence>
<proteinExistence type="inferred from homology"/>
<reference evidence="15 16" key="1">
    <citation type="journal article" date="2017" name="Mycologia">
        <title>Bifiguratus adelaidae, gen. et sp. nov., a new member of Mucoromycotina in endophytic and soil-dwelling habitats.</title>
        <authorList>
            <person name="Torres-Cruz T.J."/>
            <person name="Billingsley Tobias T.L."/>
            <person name="Almatruk M."/>
            <person name="Hesse C."/>
            <person name="Kuske C.R."/>
            <person name="Desiro A."/>
            <person name="Benucci G.M."/>
            <person name="Bonito G."/>
            <person name="Stajich J.E."/>
            <person name="Dunlap C."/>
            <person name="Arnold A.E."/>
            <person name="Porras-Alfaro A."/>
        </authorList>
    </citation>
    <scope>NUCLEOTIDE SEQUENCE [LARGE SCALE GENOMIC DNA]</scope>
    <source>
        <strain evidence="15 16">AZ0501</strain>
    </source>
</reference>
<dbReference type="InterPro" id="IPR036291">
    <property type="entry name" value="NAD(P)-bd_dom_sf"/>
</dbReference>
<dbReference type="PANTHER" id="PTHR24322:SF736">
    <property type="entry name" value="RETINOL DEHYDROGENASE 10"/>
    <property type="match status" value="1"/>
</dbReference>
<name>A0A261XVZ1_9FUNG</name>
<evidence type="ECO:0000256" key="13">
    <source>
        <dbReference type="SAM" id="Phobius"/>
    </source>
</evidence>
<organism evidence="15 16">
    <name type="scientific">Bifiguratus adelaidae</name>
    <dbReference type="NCBI Taxonomy" id="1938954"/>
    <lineage>
        <taxon>Eukaryota</taxon>
        <taxon>Fungi</taxon>
        <taxon>Fungi incertae sedis</taxon>
        <taxon>Mucoromycota</taxon>
        <taxon>Mucoromycotina</taxon>
        <taxon>Endogonomycetes</taxon>
        <taxon>Endogonales</taxon>
        <taxon>Endogonales incertae sedis</taxon>
        <taxon>Bifiguratus</taxon>
    </lineage>
</organism>
<feature type="transmembrane region" description="Helical" evidence="13">
    <location>
        <begin position="12"/>
        <end position="33"/>
    </location>
</feature>
<evidence type="ECO:0000313" key="16">
    <source>
        <dbReference type="Proteomes" id="UP000242875"/>
    </source>
</evidence>
<keyword evidence="6" id="KW-0560">Oxidoreductase</keyword>
<keyword evidence="8 13" id="KW-0472">Membrane</keyword>
<evidence type="ECO:0000256" key="3">
    <source>
        <dbReference type="ARBA" id="ARBA00022692"/>
    </source>
</evidence>
<comment type="similarity">
    <text evidence="2 12">Belongs to the short-chain dehydrogenases/reductases (SDR) family.</text>
</comment>
<feature type="domain" description="Ketoreductase" evidence="14">
    <location>
        <begin position="68"/>
        <end position="244"/>
    </location>
</feature>
<comment type="caution">
    <text evidence="15">The sequence shown here is derived from an EMBL/GenBank/DDBJ whole genome shotgun (WGS) entry which is preliminary data.</text>
</comment>
<evidence type="ECO:0000256" key="12">
    <source>
        <dbReference type="RuleBase" id="RU000363"/>
    </source>
</evidence>
<dbReference type="PANTHER" id="PTHR24322">
    <property type="entry name" value="PKSB"/>
    <property type="match status" value="1"/>
</dbReference>
<evidence type="ECO:0000256" key="6">
    <source>
        <dbReference type="ARBA" id="ARBA00023002"/>
    </source>
</evidence>
<dbReference type="EMBL" id="MVBO01000145">
    <property type="protein sequence ID" value="OZJ02536.1"/>
    <property type="molecule type" value="Genomic_DNA"/>
</dbReference>
<dbReference type="PRINTS" id="PR00080">
    <property type="entry name" value="SDRFAMILY"/>
</dbReference>
<dbReference type="GO" id="GO:0052650">
    <property type="term" value="F:all-trans-retinol dehydrogenase (NADP+) activity"/>
    <property type="evidence" value="ECO:0007669"/>
    <property type="project" value="UniProtKB-ARBA"/>
</dbReference>
<dbReference type="PROSITE" id="PS00061">
    <property type="entry name" value="ADH_SHORT"/>
    <property type="match status" value="1"/>
</dbReference>
<evidence type="ECO:0000259" key="14">
    <source>
        <dbReference type="SMART" id="SM00822"/>
    </source>
</evidence>
<gene>
    <name evidence="15" type="ORF">BZG36_04139</name>
</gene>
<evidence type="ECO:0000256" key="2">
    <source>
        <dbReference type="ARBA" id="ARBA00006484"/>
    </source>
</evidence>
<keyword evidence="5 13" id="KW-1133">Transmembrane helix</keyword>
<evidence type="ECO:0000313" key="15">
    <source>
        <dbReference type="EMBL" id="OZJ02536.1"/>
    </source>
</evidence>
<dbReference type="InterPro" id="IPR002347">
    <property type="entry name" value="SDR_fam"/>
</dbReference>
<dbReference type="AlphaFoldDB" id="A0A261XVZ1"/>
<dbReference type="GO" id="GO:0016020">
    <property type="term" value="C:membrane"/>
    <property type="evidence" value="ECO:0007669"/>
    <property type="project" value="UniProtKB-SubCell"/>
</dbReference>
<dbReference type="CDD" id="cd05339">
    <property type="entry name" value="17beta-HSDXI-like_SDR_c"/>
    <property type="match status" value="1"/>
</dbReference>
<dbReference type="FunFam" id="3.40.50.720:FF:000131">
    <property type="entry name" value="Short-chain dehydrogenase/reductase 3"/>
    <property type="match status" value="1"/>
</dbReference>
<dbReference type="SMART" id="SM00822">
    <property type="entry name" value="PKS_KR"/>
    <property type="match status" value="1"/>
</dbReference>
<dbReference type="InterPro" id="IPR020904">
    <property type="entry name" value="Sc_DH/Rdtase_CS"/>
</dbReference>
<dbReference type="Gene3D" id="3.40.50.720">
    <property type="entry name" value="NAD(P)-binding Rossmann-like Domain"/>
    <property type="match status" value="1"/>
</dbReference>
<dbReference type="InterPro" id="IPR057326">
    <property type="entry name" value="KR_dom"/>
</dbReference>
<evidence type="ECO:0000256" key="1">
    <source>
        <dbReference type="ARBA" id="ARBA00004141"/>
    </source>
</evidence>
<comment type="subcellular location">
    <subcellularLocation>
        <location evidence="1">Membrane</location>
        <topology evidence="1">Multi-pass membrane protein</topology>
    </subcellularLocation>
</comment>
<keyword evidence="16" id="KW-1185">Reference proteome</keyword>
<keyword evidence="3 13" id="KW-0812">Transmembrane</keyword>